<dbReference type="Proteomes" id="UP000002164">
    <property type="component" value="Chromosome"/>
</dbReference>
<gene>
    <name evidence="1" type="ordered locus">Bsph_0766</name>
</gene>
<accession>B1HYC0</accession>
<dbReference type="HOGENOM" id="CLU_2936118_0_0_9"/>
<proteinExistence type="predicted"/>
<name>B1HYC0_LYSSC</name>
<dbReference type="AlphaFoldDB" id="B1HYC0"/>
<evidence type="ECO:0000313" key="2">
    <source>
        <dbReference type="Proteomes" id="UP000002164"/>
    </source>
</evidence>
<protein>
    <submittedName>
        <fullName evidence="1">Uncharacterized protein</fullName>
    </submittedName>
</protein>
<dbReference type="EnsemblBacteria" id="ACA38381">
    <property type="protein sequence ID" value="ACA38381"/>
    <property type="gene ID" value="Bsph_0766"/>
</dbReference>
<organism evidence="1 2">
    <name type="scientific">Lysinibacillus sphaericus (strain C3-41)</name>
    <dbReference type="NCBI Taxonomy" id="444177"/>
    <lineage>
        <taxon>Bacteria</taxon>
        <taxon>Bacillati</taxon>
        <taxon>Bacillota</taxon>
        <taxon>Bacilli</taxon>
        <taxon>Bacillales</taxon>
        <taxon>Bacillaceae</taxon>
        <taxon>Lysinibacillus</taxon>
    </lineage>
</organism>
<reference evidence="1 2" key="1">
    <citation type="journal article" date="2008" name="J. Bacteriol.">
        <title>Complete genome sequence of the mosquitocidal bacterium Bacillus sphaericus C3-41 and comparison with those of closely related Bacillus species.</title>
        <authorList>
            <person name="Hu X."/>
            <person name="Fan W."/>
            <person name="Han B."/>
            <person name="Liu H."/>
            <person name="Zheng D."/>
            <person name="Li Q."/>
            <person name="Dong W."/>
            <person name="Yan J."/>
            <person name="Gao M."/>
            <person name="Berry C."/>
            <person name="Yuan Z."/>
        </authorList>
    </citation>
    <scope>NUCLEOTIDE SEQUENCE [LARGE SCALE GENOMIC DNA]</scope>
    <source>
        <strain evidence="1 2">C3-41</strain>
    </source>
</reference>
<dbReference type="KEGG" id="lsp:Bsph_0766"/>
<dbReference type="EMBL" id="CP000817">
    <property type="protein sequence ID" value="ACA38381.1"/>
    <property type="molecule type" value="Genomic_DNA"/>
</dbReference>
<sequence length="60" mass="6950">MDKGIPVAVFIKIKDHKELISPKSRIKIKRGTIPNFIGIIMPNKNIKNKAWFHENLKRAI</sequence>
<evidence type="ECO:0000313" key="1">
    <source>
        <dbReference type="EMBL" id="ACA38381.1"/>
    </source>
</evidence>